<dbReference type="AlphaFoldDB" id="A0A330LNA5"/>
<dbReference type="Proteomes" id="UP000250163">
    <property type="component" value="Chromosome MORIYA"/>
</dbReference>
<organism evidence="1 2">
    <name type="scientific">Moritella yayanosii</name>
    <dbReference type="NCBI Taxonomy" id="69539"/>
    <lineage>
        <taxon>Bacteria</taxon>
        <taxon>Pseudomonadati</taxon>
        <taxon>Pseudomonadota</taxon>
        <taxon>Gammaproteobacteria</taxon>
        <taxon>Alteromonadales</taxon>
        <taxon>Moritellaceae</taxon>
        <taxon>Moritella</taxon>
    </lineage>
</organism>
<dbReference type="KEGG" id="mya:MORIYA_1996"/>
<dbReference type="EMBL" id="LS483250">
    <property type="protein sequence ID" value="SQD78474.1"/>
    <property type="molecule type" value="Genomic_DNA"/>
</dbReference>
<reference evidence="2" key="1">
    <citation type="submission" date="2018-05" db="EMBL/GenBank/DDBJ databases">
        <authorList>
            <person name="Cea G.-C."/>
            <person name="William W."/>
        </authorList>
    </citation>
    <scope>NUCLEOTIDE SEQUENCE [LARGE SCALE GENOMIC DNA]</scope>
    <source>
        <strain evidence="2">DB21MT 5</strain>
    </source>
</reference>
<protein>
    <recommendedName>
        <fullName evidence="3">Methyl-accepting chemotaxis protein</fullName>
    </recommendedName>
</protein>
<sequence>MHSIQDMVLVLSKNGEETKESTKNLATANEQLAALVSQFKLV</sequence>
<name>A0A330LNA5_9GAMM</name>
<accession>A0A330LNA5</accession>
<evidence type="ECO:0000313" key="1">
    <source>
        <dbReference type="EMBL" id="SQD78474.1"/>
    </source>
</evidence>
<evidence type="ECO:0000313" key="2">
    <source>
        <dbReference type="Proteomes" id="UP000250163"/>
    </source>
</evidence>
<gene>
    <name evidence="1" type="ORF">MORIYA_1996</name>
</gene>
<dbReference type="RefSeq" id="WP_331838542.1">
    <property type="nucleotide sequence ID" value="NZ_LS483250.1"/>
</dbReference>
<keyword evidence="2" id="KW-1185">Reference proteome</keyword>
<proteinExistence type="predicted"/>
<evidence type="ECO:0008006" key="3">
    <source>
        <dbReference type="Google" id="ProtNLM"/>
    </source>
</evidence>